<feature type="region of interest" description="Disordered" evidence="1">
    <location>
        <begin position="1"/>
        <end position="33"/>
    </location>
</feature>
<evidence type="ECO:0000313" key="2">
    <source>
        <dbReference type="EMBL" id="KAJ7344675.1"/>
    </source>
</evidence>
<comment type="caution">
    <text evidence="2">The sequence shown here is derived from an EMBL/GenBank/DDBJ whole genome shotgun (WGS) entry which is preliminary data.</text>
</comment>
<dbReference type="EMBL" id="JAPFRF010000001">
    <property type="protein sequence ID" value="KAJ7344675.1"/>
    <property type="molecule type" value="Genomic_DNA"/>
</dbReference>
<proteinExistence type="predicted"/>
<reference evidence="2" key="1">
    <citation type="journal article" date="2023" name="DNA Res.">
        <title>Chromosome-level genome assembly of Phrynocephalus forsythii using third-generation DNA sequencing and Hi-C analysis.</title>
        <authorList>
            <person name="Qi Y."/>
            <person name="Zhao W."/>
            <person name="Zhao Y."/>
            <person name="Niu C."/>
            <person name="Cao S."/>
            <person name="Zhang Y."/>
        </authorList>
    </citation>
    <scope>NUCLEOTIDE SEQUENCE</scope>
    <source>
        <tissue evidence="2">Muscle</tissue>
    </source>
</reference>
<dbReference type="OrthoDB" id="9394225at2759"/>
<organism evidence="2 3">
    <name type="scientific">Phrynocephalus forsythii</name>
    <dbReference type="NCBI Taxonomy" id="171643"/>
    <lineage>
        <taxon>Eukaryota</taxon>
        <taxon>Metazoa</taxon>
        <taxon>Chordata</taxon>
        <taxon>Craniata</taxon>
        <taxon>Vertebrata</taxon>
        <taxon>Euteleostomi</taxon>
        <taxon>Lepidosauria</taxon>
        <taxon>Squamata</taxon>
        <taxon>Bifurcata</taxon>
        <taxon>Unidentata</taxon>
        <taxon>Episquamata</taxon>
        <taxon>Toxicofera</taxon>
        <taxon>Iguania</taxon>
        <taxon>Acrodonta</taxon>
        <taxon>Agamidae</taxon>
        <taxon>Agaminae</taxon>
        <taxon>Phrynocephalus</taxon>
    </lineage>
</organism>
<evidence type="ECO:0000256" key="1">
    <source>
        <dbReference type="SAM" id="MobiDB-lite"/>
    </source>
</evidence>
<name>A0A9Q0Y5M1_9SAUR</name>
<sequence>MAEAPRTRKGDKPTEEQEESSRGRKSSLQGFPREEWRVLGAGKSLPPNLLFGNSLTPDALGAEAGPSTAAQLEDHFLHLSIRKQVSYRSLHFSFC</sequence>
<keyword evidence="3" id="KW-1185">Reference proteome</keyword>
<feature type="compositionally biased region" description="Basic and acidic residues" evidence="1">
    <location>
        <begin position="1"/>
        <end position="22"/>
    </location>
</feature>
<dbReference type="AlphaFoldDB" id="A0A9Q0Y5M1"/>
<gene>
    <name evidence="2" type="ORF">JRQ81_000625</name>
</gene>
<protein>
    <submittedName>
        <fullName evidence="2">Uncharacterized protein</fullName>
    </submittedName>
</protein>
<accession>A0A9Q0Y5M1</accession>
<evidence type="ECO:0000313" key="3">
    <source>
        <dbReference type="Proteomes" id="UP001142489"/>
    </source>
</evidence>
<dbReference type="Proteomes" id="UP001142489">
    <property type="component" value="Unassembled WGS sequence"/>
</dbReference>